<dbReference type="KEGG" id="slim:SCL_1093"/>
<dbReference type="InterPro" id="IPR040607">
    <property type="entry name" value="ALP_N"/>
</dbReference>
<evidence type="ECO:0000259" key="2">
    <source>
        <dbReference type="Pfam" id="PF21522"/>
    </source>
</evidence>
<proteinExistence type="predicted"/>
<dbReference type="InterPro" id="IPR049067">
    <property type="entry name" value="MreB-like_C"/>
</dbReference>
<sequence>MKTVRAIDVGYGNTKYVASRSEREIQCAMFPSLAPVASQLELSTGMATTRDTVAVEVEGVKYEVGPGARLGLKAHHARILHGDYVTTPEYLALVRGALSCMQLSHVDLLVVGLPVGLMNSKARALAARLKGRHPVGNGREVEVRHVWTLAQPLGGFLDYATRLGTYEMLAEQVNLIIDPGYYTVDWLTGLGLKAMPERTGSFAGGTHAVLQTIARGVSEQLGVAYTDLDAIDRALPRNRLTIGERVIDLAPHGWPAQARVNEAVNAIANSVGDALDVHNIILVGGGARFYEAAIRRRFPAPRLIVAPDPIFANVRGFQIAGEHHASMAA</sequence>
<name>A0A1B4XF31_9GAMM</name>
<dbReference type="RefSeq" id="WP_096360273.1">
    <property type="nucleotide sequence ID" value="NZ_AP014879.1"/>
</dbReference>
<dbReference type="EMBL" id="AP014879">
    <property type="protein sequence ID" value="BAV33407.1"/>
    <property type="molecule type" value="Genomic_DNA"/>
</dbReference>
<dbReference type="AlphaFoldDB" id="A0A1B4XF31"/>
<evidence type="ECO:0000313" key="4">
    <source>
        <dbReference type="Proteomes" id="UP000243180"/>
    </source>
</evidence>
<dbReference type="InterPro" id="IPR022389">
    <property type="entry name" value="PRTRC_protein-D"/>
</dbReference>
<dbReference type="Pfam" id="PF21522">
    <property type="entry name" value="MreB-like_C"/>
    <property type="match status" value="1"/>
</dbReference>
<dbReference type="Gene3D" id="3.30.420.40">
    <property type="match status" value="2"/>
</dbReference>
<reference evidence="3 4" key="1">
    <citation type="submission" date="2015-05" db="EMBL/GenBank/DDBJ databases">
        <title>Complete genome sequence of a sulfur-oxidizing gammaproteobacterium strain HA5.</title>
        <authorList>
            <person name="Miura A."/>
            <person name="Kojima H."/>
            <person name="Fukui M."/>
        </authorList>
    </citation>
    <scope>NUCLEOTIDE SEQUENCE [LARGE SCALE GENOMIC DNA]</scope>
    <source>
        <strain evidence="3 4">HA5</strain>
    </source>
</reference>
<feature type="domain" description="Actin-like protein N-terminal" evidence="1">
    <location>
        <begin position="6"/>
        <end position="154"/>
    </location>
</feature>
<protein>
    <submittedName>
        <fullName evidence="3">PRTRC system protein D</fullName>
    </submittedName>
</protein>
<keyword evidence="4" id="KW-1185">Reference proteome</keyword>
<dbReference type="OrthoDB" id="6536821at2"/>
<evidence type="ECO:0000313" key="3">
    <source>
        <dbReference type="EMBL" id="BAV33407.1"/>
    </source>
</evidence>
<evidence type="ECO:0000259" key="1">
    <source>
        <dbReference type="Pfam" id="PF17989"/>
    </source>
</evidence>
<dbReference type="Pfam" id="PF17989">
    <property type="entry name" value="ALP_N"/>
    <property type="match status" value="1"/>
</dbReference>
<dbReference type="InterPro" id="IPR043129">
    <property type="entry name" value="ATPase_NBD"/>
</dbReference>
<dbReference type="InParanoid" id="A0A1B4XF31"/>
<dbReference type="SUPFAM" id="SSF53067">
    <property type="entry name" value="Actin-like ATPase domain"/>
    <property type="match status" value="2"/>
</dbReference>
<gene>
    <name evidence="3" type="ORF">SCL_1093</name>
</gene>
<organism evidence="3 4">
    <name type="scientific">Sulfuricaulis limicola</name>
    <dbReference type="NCBI Taxonomy" id="1620215"/>
    <lineage>
        <taxon>Bacteria</taxon>
        <taxon>Pseudomonadati</taxon>
        <taxon>Pseudomonadota</taxon>
        <taxon>Gammaproteobacteria</taxon>
        <taxon>Acidiferrobacterales</taxon>
        <taxon>Acidiferrobacteraceae</taxon>
        <taxon>Sulfuricaulis</taxon>
    </lineage>
</organism>
<accession>A0A1B4XF31</accession>
<dbReference type="Proteomes" id="UP000243180">
    <property type="component" value="Chromosome"/>
</dbReference>
<feature type="domain" description="Actin homologue MreB-like C-terminal" evidence="2">
    <location>
        <begin position="176"/>
        <end position="292"/>
    </location>
</feature>
<dbReference type="NCBIfam" id="TIGR03739">
    <property type="entry name" value="PRTRC_D"/>
    <property type="match status" value="1"/>
</dbReference>